<sequence length="79" mass="9293">MNPRIQKSGYQPCSSRFLLELPQQFLSLLRIIELHPQRRPVGHLDSIPHISHRDLVPTLLLQSGGRVQSQHARRRHEEW</sequence>
<protein>
    <submittedName>
        <fullName evidence="1">Uncharacterized protein</fullName>
    </submittedName>
</protein>
<keyword evidence="2" id="KW-1185">Reference proteome</keyword>
<name>A0AAN5DIC5_9BILA</name>
<dbReference type="AlphaFoldDB" id="A0AAN5DIC5"/>
<reference evidence="2" key="1">
    <citation type="submission" date="2022-10" db="EMBL/GenBank/DDBJ databases">
        <title>Genome assembly of Pristionchus species.</title>
        <authorList>
            <person name="Yoshida K."/>
            <person name="Sommer R.J."/>
        </authorList>
    </citation>
    <scope>NUCLEOTIDE SEQUENCE [LARGE SCALE GENOMIC DNA]</scope>
    <source>
        <strain evidence="2">RS5460</strain>
    </source>
</reference>
<comment type="caution">
    <text evidence="1">The sequence shown here is derived from an EMBL/GenBank/DDBJ whole genome shotgun (WGS) entry which is preliminary data.</text>
</comment>
<organism evidence="1 2">
    <name type="scientific">Pristionchus mayeri</name>
    <dbReference type="NCBI Taxonomy" id="1317129"/>
    <lineage>
        <taxon>Eukaryota</taxon>
        <taxon>Metazoa</taxon>
        <taxon>Ecdysozoa</taxon>
        <taxon>Nematoda</taxon>
        <taxon>Chromadorea</taxon>
        <taxon>Rhabditida</taxon>
        <taxon>Rhabditina</taxon>
        <taxon>Diplogasteromorpha</taxon>
        <taxon>Diplogasteroidea</taxon>
        <taxon>Neodiplogasteridae</taxon>
        <taxon>Pristionchus</taxon>
    </lineage>
</organism>
<proteinExistence type="predicted"/>
<gene>
    <name evidence="1" type="ORF">PMAYCL1PPCAC_32754</name>
</gene>
<dbReference type="EMBL" id="BTRK01000006">
    <property type="protein sequence ID" value="GMR62559.1"/>
    <property type="molecule type" value="Genomic_DNA"/>
</dbReference>
<accession>A0AAN5DIC5</accession>
<dbReference type="Proteomes" id="UP001328107">
    <property type="component" value="Unassembled WGS sequence"/>
</dbReference>
<evidence type="ECO:0000313" key="2">
    <source>
        <dbReference type="Proteomes" id="UP001328107"/>
    </source>
</evidence>
<evidence type="ECO:0000313" key="1">
    <source>
        <dbReference type="EMBL" id="GMR62559.1"/>
    </source>
</evidence>